<dbReference type="Proteomes" id="UP000199391">
    <property type="component" value="Unassembled WGS sequence"/>
</dbReference>
<feature type="chain" id="PRO_5011757287" evidence="4">
    <location>
        <begin position="23"/>
        <end position="464"/>
    </location>
</feature>
<proteinExistence type="inferred from homology"/>
<dbReference type="GO" id="GO:0015562">
    <property type="term" value="F:efflux transmembrane transporter activity"/>
    <property type="evidence" value="ECO:0007669"/>
    <property type="project" value="InterPro"/>
</dbReference>
<dbReference type="PANTHER" id="PTHR30203:SF24">
    <property type="entry name" value="BLR4935 PROTEIN"/>
    <property type="match status" value="1"/>
</dbReference>
<organism evidence="5 6">
    <name type="scientific">Pseudoduganella namucuonensis</name>
    <dbReference type="NCBI Taxonomy" id="1035707"/>
    <lineage>
        <taxon>Bacteria</taxon>
        <taxon>Pseudomonadati</taxon>
        <taxon>Pseudomonadota</taxon>
        <taxon>Betaproteobacteria</taxon>
        <taxon>Burkholderiales</taxon>
        <taxon>Oxalobacteraceae</taxon>
        <taxon>Telluria group</taxon>
        <taxon>Pseudoduganella</taxon>
    </lineage>
</organism>
<feature type="region of interest" description="Disordered" evidence="3">
    <location>
        <begin position="223"/>
        <end position="261"/>
    </location>
</feature>
<dbReference type="Gene3D" id="1.20.1600.10">
    <property type="entry name" value="Outer membrane efflux proteins (OEP)"/>
    <property type="match status" value="1"/>
</dbReference>
<feature type="signal peptide" evidence="4">
    <location>
        <begin position="1"/>
        <end position="22"/>
    </location>
</feature>
<reference evidence="6" key="1">
    <citation type="submission" date="2016-10" db="EMBL/GenBank/DDBJ databases">
        <authorList>
            <person name="Varghese N."/>
            <person name="Submissions S."/>
        </authorList>
    </citation>
    <scope>NUCLEOTIDE SEQUENCE [LARGE SCALE GENOMIC DNA]</scope>
    <source>
        <strain evidence="6">CGMCC 1.11014</strain>
    </source>
</reference>
<evidence type="ECO:0000313" key="5">
    <source>
        <dbReference type="EMBL" id="SFU62163.1"/>
    </source>
</evidence>
<protein>
    <submittedName>
        <fullName evidence="5">Outer membrane protein, cobalt-zinc-cadmium efflux system</fullName>
    </submittedName>
</protein>
<evidence type="ECO:0000256" key="4">
    <source>
        <dbReference type="SAM" id="SignalP"/>
    </source>
</evidence>
<dbReference type="AlphaFoldDB" id="A0A1I7HNC7"/>
<name>A0A1I7HNC7_9BURK</name>
<dbReference type="InterPro" id="IPR003423">
    <property type="entry name" value="OMP_efflux"/>
</dbReference>
<evidence type="ECO:0000256" key="2">
    <source>
        <dbReference type="SAM" id="Coils"/>
    </source>
</evidence>
<comment type="similarity">
    <text evidence="1">Belongs to the outer membrane factor (OMF) (TC 1.B.17) family.</text>
</comment>
<sequence length="464" mass="48438">MHRIMLTLGVCAGLLASAPALAQAEPQGGPAAPPFPPPTLARALQEAWAADPGLAAARNTLAATPGLASQAAAIPNPELSALREGGDAATRSTTYQINQTVELGGKRSARVKAASEAQALARAELELRGAELRAGVTTAYYDAIAAEAHLAYARDAQALAARAADTVARRVKAGKVSPVEDAKARLAESAARIEAAQAAGELAAARQQLAQLLGRSYARLTSGSDVGAGESSACESRRGPGTDPRSGTPVPASACGAEGLSPESRLGAEGVALPELPPPALLAARYARSPLLAKAQAESAHSAALAGVERSRQSPDLTLSVGVKREGEAQRRQNIIGISVPLPLFDRNQGRLAEALGRADTAQAELRSAAVRVEGEYRLAREQVIQRAEEARLVRDTVIPAAQSAFDASAKGYEYGKFNLIDVLDAQRTLVAARTQYTQALREAWRAYARLERILGPDETKENP</sequence>
<dbReference type="EMBL" id="FPBO01000006">
    <property type="protein sequence ID" value="SFU62163.1"/>
    <property type="molecule type" value="Genomic_DNA"/>
</dbReference>
<dbReference type="STRING" id="1035707.SAMN05216552_100663"/>
<keyword evidence="2" id="KW-0175">Coiled coil</keyword>
<accession>A0A1I7HNC7</accession>
<dbReference type="Pfam" id="PF02321">
    <property type="entry name" value="OEP"/>
    <property type="match status" value="2"/>
</dbReference>
<dbReference type="PANTHER" id="PTHR30203">
    <property type="entry name" value="OUTER MEMBRANE CATION EFFLUX PROTEIN"/>
    <property type="match status" value="1"/>
</dbReference>
<dbReference type="OrthoDB" id="9791261at2"/>
<gene>
    <name evidence="5" type="ORF">SAMN05216552_100663</name>
</gene>
<evidence type="ECO:0000256" key="1">
    <source>
        <dbReference type="ARBA" id="ARBA00007613"/>
    </source>
</evidence>
<feature type="coiled-coil region" evidence="2">
    <location>
        <begin position="179"/>
        <end position="215"/>
    </location>
</feature>
<dbReference type="RefSeq" id="WP_093555076.1">
    <property type="nucleotide sequence ID" value="NZ_FPBO01000006.1"/>
</dbReference>
<dbReference type="SUPFAM" id="SSF56954">
    <property type="entry name" value="Outer membrane efflux proteins (OEP)"/>
    <property type="match status" value="1"/>
</dbReference>
<evidence type="ECO:0000313" key="6">
    <source>
        <dbReference type="Proteomes" id="UP000199391"/>
    </source>
</evidence>
<keyword evidence="6" id="KW-1185">Reference proteome</keyword>
<dbReference type="InterPro" id="IPR010131">
    <property type="entry name" value="MdtP/NodT-like"/>
</dbReference>
<evidence type="ECO:0000256" key="3">
    <source>
        <dbReference type="SAM" id="MobiDB-lite"/>
    </source>
</evidence>
<keyword evidence="4" id="KW-0732">Signal</keyword>